<keyword evidence="4" id="KW-0732">Signal</keyword>
<feature type="disulfide bond" evidence="8">
    <location>
        <begin position="172"/>
        <end position="230"/>
    </location>
</feature>
<dbReference type="Proteomes" id="UP000008144">
    <property type="component" value="Chromosome 8"/>
</dbReference>
<evidence type="ECO:0000256" key="4">
    <source>
        <dbReference type="ARBA" id="ARBA00022729"/>
    </source>
</evidence>
<dbReference type="EC" id="3.1.3.2" evidence="2 6"/>
<feature type="binding site" evidence="7">
    <location>
        <position position="216"/>
    </location>
    <ligand>
        <name>Fe cation</name>
        <dbReference type="ChEBI" id="CHEBI:24875"/>
        <label>2</label>
    </ligand>
</feature>
<feature type="binding site" evidence="7">
    <location>
        <position position="44"/>
    </location>
    <ligand>
        <name>Fe cation</name>
        <dbReference type="ChEBI" id="CHEBI:24875"/>
        <label>1</label>
    </ligand>
</feature>
<keyword evidence="8" id="KW-1015">Disulfide bond</keyword>
<dbReference type="AlphaFoldDB" id="F6UJL9"/>
<accession>F6UJL9</accession>
<keyword evidence="6 7" id="KW-0408">Iron</keyword>
<dbReference type="EMBL" id="EAAA01002720">
    <property type="status" value="NOT_ANNOTATED_CDS"/>
    <property type="molecule type" value="Genomic_DNA"/>
</dbReference>
<comment type="catalytic activity">
    <reaction evidence="1 6">
        <text>a phosphate monoester + H2O = an alcohol + phosphate</text>
        <dbReference type="Rhea" id="RHEA:15017"/>
        <dbReference type="ChEBI" id="CHEBI:15377"/>
        <dbReference type="ChEBI" id="CHEBI:30879"/>
        <dbReference type="ChEBI" id="CHEBI:43474"/>
        <dbReference type="ChEBI" id="CHEBI:67140"/>
        <dbReference type="EC" id="3.1.3.2"/>
    </reaction>
</comment>
<dbReference type="GeneTree" id="ENSGT00390000016735"/>
<dbReference type="OMA" id="NVEMYIN"/>
<evidence type="ECO:0000256" key="2">
    <source>
        <dbReference type="ARBA" id="ARBA00012646"/>
    </source>
</evidence>
<keyword evidence="12" id="KW-1185">Reference proteome</keyword>
<dbReference type="STRING" id="7719.ENSCINP00000015403"/>
<dbReference type="GO" id="GO:0045453">
    <property type="term" value="P:bone resorption"/>
    <property type="evidence" value="ECO:0000318"/>
    <property type="project" value="GO_Central"/>
</dbReference>
<feature type="glycosylation site" description="N-linked (GlcNAc...) asparagine" evidence="9">
    <location>
        <position position="126"/>
    </location>
</feature>
<dbReference type="HOGENOM" id="CLU_043332_1_0_1"/>
<reference evidence="11" key="4">
    <citation type="submission" date="2025-09" db="UniProtKB">
        <authorList>
            <consortium name="Ensembl"/>
        </authorList>
    </citation>
    <scope>IDENTIFICATION</scope>
</reference>
<dbReference type="CDD" id="cd07378">
    <property type="entry name" value="MPP_ACP5"/>
    <property type="match status" value="1"/>
</dbReference>
<keyword evidence="5 6" id="KW-0378">Hydrolase</keyword>
<dbReference type="Pfam" id="PF00149">
    <property type="entry name" value="Metallophos"/>
    <property type="match status" value="1"/>
</dbReference>
<evidence type="ECO:0000313" key="12">
    <source>
        <dbReference type="Proteomes" id="UP000008144"/>
    </source>
</evidence>
<evidence type="ECO:0000259" key="10">
    <source>
        <dbReference type="Pfam" id="PF00149"/>
    </source>
</evidence>
<dbReference type="SUPFAM" id="SSF56300">
    <property type="entry name" value="Metallo-dependent phosphatases"/>
    <property type="match status" value="1"/>
</dbReference>
<organism evidence="11 12">
    <name type="scientific">Ciona intestinalis</name>
    <name type="common">Transparent sea squirt</name>
    <name type="synonym">Ascidia intestinalis</name>
    <dbReference type="NCBI Taxonomy" id="7719"/>
    <lineage>
        <taxon>Eukaryota</taxon>
        <taxon>Metazoa</taxon>
        <taxon>Chordata</taxon>
        <taxon>Tunicata</taxon>
        <taxon>Ascidiacea</taxon>
        <taxon>Phlebobranchia</taxon>
        <taxon>Cionidae</taxon>
        <taxon>Ciona</taxon>
    </lineage>
</organism>
<evidence type="ECO:0000256" key="5">
    <source>
        <dbReference type="ARBA" id="ARBA00022801"/>
    </source>
</evidence>
<dbReference type="InterPro" id="IPR024927">
    <property type="entry name" value="Acid_PPase"/>
</dbReference>
<dbReference type="FunFam" id="3.60.21.10:FF:000062">
    <property type="entry name" value="Tartrate-resistant acid phosphatase type 5"/>
    <property type="match status" value="1"/>
</dbReference>
<dbReference type="InParanoid" id="F6UJL9"/>
<reference evidence="12" key="1">
    <citation type="journal article" date="2002" name="Science">
        <title>The draft genome of Ciona intestinalis: insights into chordate and vertebrate origins.</title>
        <authorList>
            <person name="Dehal P."/>
            <person name="Satou Y."/>
            <person name="Campbell R.K."/>
            <person name="Chapman J."/>
            <person name="Degnan B."/>
            <person name="De Tomaso A."/>
            <person name="Davidson B."/>
            <person name="Di Gregorio A."/>
            <person name="Gelpke M."/>
            <person name="Goodstein D.M."/>
            <person name="Harafuji N."/>
            <person name="Hastings K.E."/>
            <person name="Ho I."/>
            <person name="Hotta K."/>
            <person name="Huang W."/>
            <person name="Kawashima T."/>
            <person name="Lemaire P."/>
            <person name="Martinez D."/>
            <person name="Meinertzhagen I.A."/>
            <person name="Necula S."/>
            <person name="Nonaka M."/>
            <person name="Putnam N."/>
            <person name="Rash S."/>
            <person name="Saiga H."/>
            <person name="Satake M."/>
            <person name="Terry A."/>
            <person name="Yamada L."/>
            <person name="Wang H.G."/>
            <person name="Awazu S."/>
            <person name="Azumi K."/>
            <person name="Boore J."/>
            <person name="Branno M."/>
            <person name="Chin-Bow S."/>
            <person name="DeSantis R."/>
            <person name="Doyle S."/>
            <person name="Francino P."/>
            <person name="Keys D.N."/>
            <person name="Haga S."/>
            <person name="Hayashi H."/>
            <person name="Hino K."/>
            <person name="Imai K.S."/>
            <person name="Inaba K."/>
            <person name="Kano S."/>
            <person name="Kobayashi K."/>
            <person name="Kobayashi M."/>
            <person name="Lee B.I."/>
            <person name="Makabe K.W."/>
            <person name="Manohar C."/>
            <person name="Matassi G."/>
            <person name="Medina M."/>
            <person name="Mochizuki Y."/>
            <person name="Mount S."/>
            <person name="Morishita T."/>
            <person name="Miura S."/>
            <person name="Nakayama A."/>
            <person name="Nishizaka S."/>
            <person name="Nomoto H."/>
            <person name="Ohta F."/>
            <person name="Oishi K."/>
            <person name="Rigoutsos I."/>
            <person name="Sano M."/>
            <person name="Sasaki A."/>
            <person name="Sasakura Y."/>
            <person name="Shoguchi E."/>
            <person name="Shin-i T."/>
            <person name="Spagnuolo A."/>
            <person name="Stainier D."/>
            <person name="Suzuki M.M."/>
            <person name="Tassy O."/>
            <person name="Takatori N."/>
            <person name="Tokuoka M."/>
            <person name="Yagi K."/>
            <person name="Yoshizaki F."/>
            <person name="Wada S."/>
            <person name="Zhang C."/>
            <person name="Hyatt P.D."/>
            <person name="Larimer F."/>
            <person name="Detter C."/>
            <person name="Doggett N."/>
            <person name="Glavina T."/>
            <person name="Hawkins T."/>
            <person name="Richardson P."/>
            <person name="Lucas S."/>
            <person name="Kohara Y."/>
            <person name="Levine M."/>
            <person name="Satoh N."/>
            <person name="Rokhsar D.S."/>
        </authorList>
    </citation>
    <scope>NUCLEOTIDE SEQUENCE [LARGE SCALE GENOMIC DNA]</scope>
</reference>
<feature type="binding site" evidence="7">
    <location>
        <position position="253"/>
    </location>
    <ligand>
        <name>Fe cation</name>
        <dbReference type="ChEBI" id="CHEBI:24875"/>
        <label>1</label>
    </ligand>
</feature>
<dbReference type="PANTHER" id="PTHR10161:SF14">
    <property type="entry name" value="TARTRATE-RESISTANT ACID PHOSPHATASE TYPE 5"/>
    <property type="match status" value="1"/>
</dbReference>
<name>F6UJL9_CIOIN</name>
<dbReference type="Ensembl" id="ENSCINT00000015403.3">
    <property type="protein sequence ID" value="ENSCINP00000015403.3"/>
    <property type="gene ID" value="ENSCING00000007515.3"/>
</dbReference>
<evidence type="ECO:0000256" key="7">
    <source>
        <dbReference type="PIRSR" id="PIRSR000898-1"/>
    </source>
</evidence>
<proteinExistence type="predicted"/>
<dbReference type="GO" id="GO:0008199">
    <property type="term" value="F:ferric iron binding"/>
    <property type="evidence" value="ECO:0000318"/>
    <property type="project" value="GO_Central"/>
</dbReference>
<dbReference type="GO" id="GO:0008198">
    <property type="term" value="F:ferrous iron binding"/>
    <property type="evidence" value="ECO:0000318"/>
    <property type="project" value="GO_Central"/>
</dbReference>
<dbReference type="InterPro" id="IPR051558">
    <property type="entry name" value="Metallophosphoesterase_PAP"/>
</dbReference>
<keyword evidence="7" id="KW-0479">Metal-binding</keyword>
<evidence type="ECO:0000256" key="8">
    <source>
        <dbReference type="PIRSR" id="PIRSR000898-2"/>
    </source>
</evidence>
<dbReference type="InterPro" id="IPR004843">
    <property type="entry name" value="Calcineurin-like_PHP"/>
</dbReference>
<evidence type="ECO:0000313" key="11">
    <source>
        <dbReference type="Ensembl" id="ENSCINP00000015403.3"/>
    </source>
</evidence>
<dbReference type="PANTHER" id="PTHR10161">
    <property type="entry name" value="TARTRATE-RESISTANT ACID PHOSPHATASE TYPE 5"/>
    <property type="match status" value="1"/>
</dbReference>
<dbReference type="Gene3D" id="3.60.21.10">
    <property type="match status" value="1"/>
</dbReference>
<feature type="domain" description="Calcineurin-like phosphoesterase" evidence="10">
    <location>
        <begin position="37"/>
        <end position="254"/>
    </location>
</feature>
<evidence type="ECO:0000256" key="1">
    <source>
        <dbReference type="ARBA" id="ARBA00000032"/>
    </source>
</evidence>
<evidence type="ECO:0000256" key="6">
    <source>
        <dbReference type="PIRNR" id="PIRNR000898"/>
    </source>
</evidence>
<feature type="binding site" evidence="7">
    <location>
        <position position="82"/>
    </location>
    <ligand>
        <name>Fe cation</name>
        <dbReference type="ChEBI" id="CHEBI:24875"/>
        <label>1</label>
    </ligand>
</feature>
<feature type="binding site" evidence="7">
    <location>
        <position position="82"/>
    </location>
    <ligand>
        <name>Fe cation</name>
        <dbReference type="ChEBI" id="CHEBI:24875"/>
        <label>2</label>
    </ligand>
</feature>
<dbReference type="GO" id="GO:0003993">
    <property type="term" value="F:acid phosphatase activity"/>
    <property type="evidence" value="ECO:0000318"/>
    <property type="project" value="GO_Central"/>
</dbReference>
<reference evidence="11" key="3">
    <citation type="submission" date="2025-08" db="UniProtKB">
        <authorList>
            <consortium name="Ensembl"/>
        </authorList>
    </citation>
    <scope>IDENTIFICATION</scope>
</reference>
<evidence type="ECO:0000256" key="3">
    <source>
        <dbReference type="ARBA" id="ARBA00015822"/>
    </source>
</evidence>
<dbReference type="PIRSF" id="PIRSF000898">
    <property type="entry name" value="Acid_Ptase_5"/>
    <property type="match status" value="1"/>
</dbReference>
<protein>
    <recommendedName>
        <fullName evidence="3 6">Tartrate-resistant acid phosphatase type 5</fullName>
        <ecNumber evidence="2 6">3.1.3.2</ecNumber>
    </recommendedName>
</protein>
<reference evidence="11" key="2">
    <citation type="journal article" date="2008" name="Genome Biol.">
        <title>Improved genome assembly and evidence-based global gene model set for the chordate Ciona intestinalis: new insight into intron and operon populations.</title>
        <authorList>
            <person name="Satou Y."/>
            <person name="Mineta K."/>
            <person name="Ogasawara M."/>
            <person name="Sasakura Y."/>
            <person name="Shoguchi E."/>
            <person name="Ueno K."/>
            <person name="Yamada L."/>
            <person name="Matsumoto J."/>
            <person name="Wasserscheid J."/>
            <person name="Dewar K."/>
            <person name="Wiley G.B."/>
            <person name="Macmil S.L."/>
            <person name="Roe B.A."/>
            <person name="Zeller R.W."/>
            <person name="Hastings K.E."/>
            <person name="Lemaire P."/>
            <person name="Lindquist E."/>
            <person name="Endo T."/>
            <person name="Hotta K."/>
            <person name="Inaba K."/>
        </authorList>
    </citation>
    <scope>NUCLEOTIDE SEQUENCE [LARGE SCALE GENOMIC DNA]</scope>
    <source>
        <strain evidence="11">wild type</strain>
    </source>
</reference>
<sequence length="345" mass="39126">LCLTLFLFFFYISRGMYLIFDLVLDIMYDDSGNEIGLRFLIISDWGGKPEPPYTTHTQMNVGRAMAEFSRRYDCSFVLSLGDNFCDKGVTSVNDHRFEDTFEDVFSQPSLQRPWYIVAGDKDYKGNVSAQIEYTKISRRWSFESNYYKMSANLPTYRNISVDYVMIDTVELCGVLPPSGKGQPIGPANITAAEKQWAWLEHALKNSGAEYLVVGGHYPVYSGGRQGSTDCLVKRLQPMLDKFRVSAYFSGHDHSVQHIKSANSGGVHYFVAGAASAEDDRPEHLDGIYSNTRYFWTNHLDHTEGAFLYCDVRKDQMSVTFIKSDESILYLGTILPRSNPANEKPE</sequence>
<evidence type="ECO:0000256" key="9">
    <source>
        <dbReference type="PIRSR" id="PIRSR000898-3"/>
    </source>
</evidence>
<dbReference type="InterPro" id="IPR029052">
    <property type="entry name" value="Metallo-depent_PP-like"/>
</dbReference>
<feature type="binding site" evidence="7">
    <location>
        <position position="251"/>
    </location>
    <ligand>
        <name>Fe cation</name>
        <dbReference type="ChEBI" id="CHEBI:24875"/>
        <label>2</label>
    </ligand>
</feature>
<comment type="cofactor">
    <cofactor evidence="7">
        <name>Fe cation</name>
        <dbReference type="ChEBI" id="CHEBI:24875"/>
    </cofactor>
    <text evidence="7">Binds 2 iron ions per subunit.</text>
</comment>